<dbReference type="PANTHER" id="PTHR24173:SF74">
    <property type="entry name" value="ANKYRIN REPEAT DOMAIN-CONTAINING PROTEIN 16"/>
    <property type="match status" value="1"/>
</dbReference>
<dbReference type="PRINTS" id="PR01415">
    <property type="entry name" value="ANKYRIN"/>
</dbReference>
<feature type="repeat" description="ANK" evidence="3">
    <location>
        <begin position="329"/>
        <end position="351"/>
    </location>
</feature>
<dbReference type="PROSITE" id="PS50088">
    <property type="entry name" value="ANK_REPEAT"/>
    <property type="match status" value="8"/>
</dbReference>
<comment type="caution">
    <text evidence="4">The sequence shown here is derived from an EMBL/GenBank/DDBJ whole genome shotgun (WGS) entry which is preliminary data.</text>
</comment>
<evidence type="ECO:0000256" key="2">
    <source>
        <dbReference type="ARBA" id="ARBA00023043"/>
    </source>
</evidence>
<dbReference type="Pfam" id="PF12796">
    <property type="entry name" value="Ank_2"/>
    <property type="match status" value="4"/>
</dbReference>
<dbReference type="Proteomes" id="UP000215902">
    <property type="component" value="Unassembled WGS sequence"/>
</dbReference>
<dbReference type="PANTHER" id="PTHR24173">
    <property type="entry name" value="ANKYRIN REPEAT CONTAINING"/>
    <property type="match status" value="1"/>
</dbReference>
<proteinExistence type="predicted"/>
<dbReference type="Gene3D" id="1.10.1410.40">
    <property type="match status" value="1"/>
</dbReference>
<feature type="repeat" description="ANK" evidence="3">
    <location>
        <begin position="93"/>
        <end position="118"/>
    </location>
</feature>
<organism evidence="4 5">
    <name type="scientific">Macrostomum lignano</name>
    <dbReference type="NCBI Taxonomy" id="282301"/>
    <lineage>
        <taxon>Eukaryota</taxon>
        <taxon>Metazoa</taxon>
        <taxon>Spiralia</taxon>
        <taxon>Lophotrochozoa</taxon>
        <taxon>Platyhelminthes</taxon>
        <taxon>Rhabditophora</taxon>
        <taxon>Macrostomorpha</taxon>
        <taxon>Macrostomida</taxon>
        <taxon>Macrostomidae</taxon>
        <taxon>Macrostomum</taxon>
    </lineage>
</organism>
<evidence type="ECO:0000313" key="5">
    <source>
        <dbReference type="Proteomes" id="UP000215902"/>
    </source>
</evidence>
<feature type="repeat" description="ANK" evidence="3">
    <location>
        <begin position="127"/>
        <end position="155"/>
    </location>
</feature>
<feature type="repeat" description="ANK" evidence="3">
    <location>
        <begin position="363"/>
        <end position="395"/>
    </location>
</feature>
<dbReference type="InterPro" id="IPR024810">
    <property type="entry name" value="MAB21L/cGLR"/>
</dbReference>
<protein>
    <submittedName>
        <fullName evidence="4">Uncharacterized protein</fullName>
    </submittedName>
</protein>
<evidence type="ECO:0000256" key="1">
    <source>
        <dbReference type="ARBA" id="ARBA00022737"/>
    </source>
</evidence>
<dbReference type="Gene3D" id="1.25.40.20">
    <property type="entry name" value="Ankyrin repeat-containing domain"/>
    <property type="match status" value="3"/>
</dbReference>
<dbReference type="SUPFAM" id="SSF48403">
    <property type="entry name" value="Ankyrin repeat"/>
    <property type="match status" value="2"/>
</dbReference>
<dbReference type="SMART" id="SM00248">
    <property type="entry name" value="ANK"/>
    <property type="match status" value="12"/>
</dbReference>
<feature type="repeat" description="ANK" evidence="3">
    <location>
        <begin position="261"/>
        <end position="293"/>
    </location>
</feature>
<evidence type="ECO:0000313" key="4">
    <source>
        <dbReference type="EMBL" id="PAA85095.1"/>
    </source>
</evidence>
<dbReference type="AlphaFoldDB" id="A0A267GGA7"/>
<name>A0A267GGA7_9PLAT</name>
<keyword evidence="5" id="KW-1185">Reference proteome</keyword>
<evidence type="ECO:0000256" key="3">
    <source>
        <dbReference type="PROSITE-ProRule" id="PRU00023"/>
    </source>
</evidence>
<dbReference type="STRING" id="282301.A0A267GGA7"/>
<feature type="repeat" description="ANK" evidence="3">
    <location>
        <begin position="27"/>
        <end position="59"/>
    </location>
</feature>
<dbReference type="GO" id="GO:0000151">
    <property type="term" value="C:ubiquitin ligase complex"/>
    <property type="evidence" value="ECO:0007669"/>
    <property type="project" value="TreeGrafter"/>
</dbReference>
<dbReference type="OrthoDB" id="448455at2759"/>
<keyword evidence="2 3" id="KW-0040">ANK repeat</keyword>
<dbReference type="Pfam" id="PF00023">
    <property type="entry name" value="Ank"/>
    <property type="match status" value="1"/>
</dbReference>
<keyword evidence="1" id="KW-0677">Repeat</keyword>
<feature type="repeat" description="ANK" evidence="3">
    <location>
        <begin position="160"/>
        <end position="192"/>
    </location>
</feature>
<gene>
    <name evidence="4" type="ORF">BOX15_Mlig008770g2</name>
</gene>
<dbReference type="InterPro" id="IPR002110">
    <property type="entry name" value="Ankyrin_rpt"/>
</dbReference>
<dbReference type="PROSITE" id="PS50297">
    <property type="entry name" value="ANK_REP_REGION"/>
    <property type="match status" value="7"/>
</dbReference>
<dbReference type="InterPro" id="IPR036770">
    <property type="entry name" value="Ankyrin_rpt-contain_sf"/>
</dbReference>
<sequence>MAAQNGHWEIVTQLVSAMADVDAQKTDGCSPMYIAAQNGHRQVVAALLKAQTTLDLQQERGRTAIYAAAQEGHAEVVEVLSRAAADVNIQQVDGATPLLIATQFGHRQIVRCLLELGVPDVNLAEFSGATPMYIASQEGHVEIVQALVQAMADIDQAMLNGSTPLYAAVQNGRKLVVQELIKAKAAVQPETAHLCTPLYGAFFLGDRSIVDSLLKLGANPNLDCGISVIQPALHVAVHCNQLPIVLSLIKAQVDVNQIGELGTTALYTAAQENHWKIARALVEVNADADATSHPEGAAPIHIASQLGHHRIVQLLAKVALADVNLRLSSGCTALHLASQAGHAASVKILLSVPQIDMNLTDSTGCSALLAASREGHTNTVDLLLAAGAVPELKAHDGITPMLISALNGHRKVLDRLTSYRSTMKLSVDNYFPASTASEQSLLVHQSMLRAGFTRPRAALQTAAAEVLHQLVSARSRCDKENKIFVMGSFAEGWGSCMASLNGDIDPDSDIDYLMIDTNQLFHLKNYCRCRHSVKKTVEYCNGEITCDDFASNCSTKHVETGNKSLGPAIHLETALSLCCHPPMAVLQSQNDSNISQRVLDLLRQEITSSPCHLVRAASPGSAGSQFRVSTAFLERKLMQNLTTLQGQLFVIIKYLFKRVISNCVPGLKTYHAKTLLFRMLEATPADQWRPENLFSLTRHALQMMLNYVEQSCNSKTFDGQIMRHFFLSDAALYLQGQSRDTAMKIAQCLIELIHQLPYILAEFNDGLASIPDSENFSFHPFLLLPTLEKKPKPLIEASIEKFALEIQYLSIYDNVKEALVMLDEDDTSSDCRSVLDDVIARLPDCASKSRETLRALSCIKFGRLEAASEVLLSSRQPEVHRGISWKEELSQFEPTKELVWQHLRSHDSAWKFYLKFDSPIKLNFLSVNNIFSTCLLISGNEIYVNFEALHRSLSVALCRS</sequence>
<dbReference type="EMBL" id="NIVC01000349">
    <property type="protein sequence ID" value="PAA85095.1"/>
    <property type="molecule type" value="Genomic_DNA"/>
</dbReference>
<dbReference type="GO" id="GO:0006511">
    <property type="term" value="P:ubiquitin-dependent protein catabolic process"/>
    <property type="evidence" value="ECO:0007669"/>
    <property type="project" value="TreeGrafter"/>
</dbReference>
<reference evidence="4 5" key="1">
    <citation type="submission" date="2017-06" db="EMBL/GenBank/DDBJ databases">
        <title>A platform for efficient transgenesis in Macrostomum lignano, a flatworm model organism for stem cell research.</title>
        <authorList>
            <person name="Berezikov E."/>
        </authorList>
    </citation>
    <scope>NUCLEOTIDE SEQUENCE [LARGE SCALE GENOMIC DNA]</scope>
    <source>
        <strain evidence="4">DV1</strain>
        <tissue evidence="4">Whole organism</tissue>
    </source>
</reference>
<dbReference type="SMART" id="SM01265">
    <property type="entry name" value="Mab-21"/>
    <property type="match status" value="1"/>
</dbReference>
<accession>A0A267GGA7</accession>
<feature type="repeat" description="ANK" evidence="3">
    <location>
        <begin position="60"/>
        <end position="92"/>
    </location>
</feature>